<dbReference type="EMBL" id="JAQLUK010000298">
    <property type="protein sequence ID" value="MDB2294661.1"/>
    <property type="molecule type" value="Genomic_DNA"/>
</dbReference>
<sequence length="76" mass="8357">MADARYTFLERYLDALPTLEPTRDNLPPAFDGSLVTATVALENVAPRTSHRSMLRTPEDATAMRDAATTLGHADRL</sequence>
<protein>
    <submittedName>
        <fullName evidence="1">Uncharacterized protein</fullName>
    </submittedName>
</protein>
<feature type="non-terminal residue" evidence="1">
    <location>
        <position position="76"/>
    </location>
</feature>
<dbReference type="Proteomes" id="UP001210528">
    <property type="component" value="Unassembled WGS sequence"/>
</dbReference>
<organism evidence="1 2">
    <name type="scientific">Halorubrum ezzemoulense</name>
    <name type="common">Halorubrum chaoviator</name>
    <dbReference type="NCBI Taxonomy" id="337243"/>
    <lineage>
        <taxon>Archaea</taxon>
        <taxon>Methanobacteriati</taxon>
        <taxon>Methanobacteriota</taxon>
        <taxon>Stenosarchaea group</taxon>
        <taxon>Halobacteria</taxon>
        <taxon>Halobacteriales</taxon>
        <taxon>Haloferacaceae</taxon>
        <taxon>Halorubrum</taxon>
    </lineage>
</organism>
<gene>
    <name evidence="1" type="ORF">PM085_20945</name>
</gene>
<keyword evidence="2" id="KW-1185">Reference proteome</keyword>
<evidence type="ECO:0000313" key="1">
    <source>
        <dbReference type="EMBL" id="MDB2294661.1"/>
    </source>
</evidence>
<comment type="caution">
    <text evidence="1">The sequence shown here is derived from an EMBL/GenBank/DDBJ whole genome shotgun (WGS) entry which is preliminary data.</text>
</comment>
<accession>A0ABT4Z919</accession>
<evidence type="ECO:0000313" key="2">
    <source>
        <dbReference type="Proteomes" id="UP001210528"/>
    </source>
</evidence>
<dbReference type="RefSeq" id="WP_271971002.1">
    <property type="nucleotide sequence ID" value="NZ_JAQLUK010000298.1"/>
</dbReference>
<proteinExistence type="predicted"/>
<reference evidence="1 2" key="1">
    <citation type="submission" date="2023-01" db="EMBL/GenBank/DDBJ databases">
        <title>Halorubrum ezzemoulense from Santa Pola, Spain.</title>
        <authorList>
            <person name="Feng Y."/>
            <person name="Louyakis A.S."/>
            <person name="Gogarten J.P."/>
        </authorList>
    </citation>
    <scope>NUCLEOTIDE SEQUENCE [LARGE SCALE GENOMIC DNA]</scope>
    <source>
        <strain evidence="1 2">AMM015</strain>
    </source>
</reference>
<name>A0ABT4Z919_HALEZ</name>